<comment type="subcellular location">
    <subcellularLocation>
        <location evidence="1">Periplasm</location>
    </subcellularLocation>
</comment>
<evidence type="ECO:0000256" key="2">
    <source>
        <dbReference type="ARBA" id="ARBA00010742"/>
    </source>
</evidence>
<feature type="signal peptide" evidence="5">
    <location>
        <begin position="1"/>
        <end position="28"/>
    </location>
</feature>
<comment type="similarity">
    <text evidence="2">Belongs to the bacterial solute-binding protein SsuA/TauA family.</text>
</comment>
<comment type="caution">
    <text evidence="6">The sequence shown here is derived from an EMBL/GenBank/DDBJ whole genome shotgun (WGS) entry which is preliminary data.</text>
</comment>
<feature type="region of interest" description="Disordered" evidence="4">
    <location>
        <begin position="37"/>
        <end position="59"/>
    </location>
</feature>
<name>A0ABV7WJF5_9MICO</name>
<dbReference type="Gene3D" id="3.40.190.10">
    <property type="entry name" value="Periplasmic binding protein-like II"/>
    <property type="match status" value="2"/>
</dbReference>
<organism evidence="6 7">
    <name type="scientific">Aquipuribacter hungaricus</name>
    <dbReference type="NCBI Taxonomy" id="545624"/>
    <lineage>
        <taxon>Bacteria</taxon>
        <taxon>Bacillati</taxon>
        <taxon>Actinomycetota</taxon>
        <taxon>Actinomycetes</taxon>
        <taxon>Micrococcales</taxon>
        <taxon>Intrasporangiaceae</taxon>
        <taxon>Aquipuribacter</taxon>
    </lineage>
</organism>
<dbReference type="PROSITE" id="PS51257">
    <property type="entry name" value="PROKAR_LIPOPROTEIN"/>
    <property type="match status" value="1"/>
</dbReference>
<dbReference type="Pfam" id="PF13379">
    <property type="entry name" value="NMT1_2"/>
    <property type="match status" value="1"/>
</dbReference>
<feature type="chain" id="PRO_5046673536" evidence="5">
    <location>
        <begin position="29"/>
        <end position="352"/>
    </location>
</feature>
<dbReference type="EMBL" id="JBHRWW010000005">
    <property type="protein sequence ID" value="MFC3688681.1"/>
    <property type="molecule type" value="Genomic_DNA"/>
</dbReference>
<evidence type="ECO:0000256" key="5">
    <source>
        <dbReference type="SAM" id="SignalP"/>
    </source>
</evidence>
<dbReference type="InterPro" id="IPR006311">
    <property type="entry name" value="TAT_signal"/>
</dbReference>
<feature type="compositionally biased region" description="Low complexity" evidence="4">
    <location>
        <begin position="37"/>
        <end position="47"/>
    </location>
</feature>
<protein>
    <submittedName>
        <fullName evidence="6">ABC transporter substrate-binding protein</fullName>
    </submittedName>
</protein>
<dbReference type="SUPFAM" id="SSF53850">
    <property type="entry name" value="Periplasmic binding protein-like II"/>
    <property type="match status" value="1"/>
</dbReference>
<evidence type="ECO:0000256" key="1">
    <source>
        <dbReference type="ARBA" id="ARBA00004418"/>
    </source>
</evidence>
<dbReference type="RefSeq" id="WP_340295697.1">
    <property type="nucleotide sequence ID" value="NZ_JBBEOI010000282.1"/>
</dbReference>
<dbReference type="PANTHER" id="PTHR30024:SF47">
    <property type="entry name" value="TAURINE-BINDING PERIPLASMIC PROTEIN"/>
    <property type="match status" value="1"/>
</dbReference>
<evidence type="ECO:0000256" key="3">
    <source>
        <dbReference type="ARBA" id="ARBA00022729"/>
    </source>
</evidence>
<dbReference type="PANTHER" id="PTHR30024">
    <property type="entry name" value="ALIPHATIC SULFONATES-BINDING PROTEIN-RELATED"/>
    <property type="match status" value="1"/>
</dbReference>
<evidence type="ECO:0000256" key="4">
    <source>
        <dbReference type="SAM" id="MobiDB-lite"/>
    </source>
</evidence>
<gene>
    <name evidence="6" type="ORF">ACFOLH_10040</name>
</gene>
<accession>A0ABV7WJF5</accession>
<dbReference type="Proteomes" id="UP001595685">
    <property type="component" value="Unassembled WGS sequence"/>
</dbReference>
<keyword evidence="7" id="KW-1185">Reference proteome</keyword>
<evidence type="ECO:0000313" key="7">
    <source>
        <dbReference type="Proteomes" id="UP001595685"/>
    </source>
</evidence>
<sequence>MTRLTPRPAAALTRRGVLGAGAAGLALAACGQDEAAPAGSAPAGASATPSEEDAAVAPLEGGREVTVRTCVYANNHASSMLFWQQFAPEGVTVEVTPVTNTADIIAGLEGGTLDFGLMSPYVPMLTQPTGGITSKVVAMVARQGFGLVGRAGVVESVEDLAGKKIAVPPPGAQVLVLDLLLEEAGLVLGTDVEGVPLGYADHVAALASGQVDAFMGSEPPCSQAVVDGTGVRLEGVYDTALGDLNTALWASSAILEDPEVVTLVTQLQKRAAEFMTPGGENDPEVWRSLLVDSFGFDEAVYEEVLGTVGAQWQFDETRESQFEAVGKALVETGELPAEPDYEALYAREYWDV</sequence>
<proteinExistence type="inferred from homology"/>
<dbReference type="PROSITE" id="PS51318">
    <property type="entry name" value="TAT"/>
    <property type="match status" value="1"/>
</dbReference>
<keyword evidence="3 5" id="KW-0732">Signal</keyword>
<evidence type="ECO:0000313" key="6">
    <source>
        <dbReference type="EMBL" id="MFC3688681.1"/>
    </source>
</evidence>
<reference evidence="7" key="1">
    <citation type="journal article" date="2019" name="Int. J. Syst. Evol. Microbiol.">
        <title>The Global Catalogue of Microorganisms (GCM) 10K type strain sequencing project: providing services to taxonomists for standard genome sequencing and annotation.</title>
        <authorList>
            <consortium name="The Broad Institute Genomics Platform"/>
            <consortium name="The Broad Institute Genome Sequencing Center for Infectious Disease"/>
            <person name="Wu L."/>
            <person name="Ma J."/>
        </authorList>
    </citation>
    <scope>NUCLEOTIDE SEQUENCE [LARGE SCALE GENOMIC DNA]</scope>
    <source>
        <strain evidence="7">NCAIM B.02333</strain>
    </source>
</reference>